<dbReference type="RefSeq" id="WP_107109186.1">
    <property type="nucleotide sequence ID" value="NZ_JACHBI010000002.1"/>
</dbReference>
<dbReference type="PROSITE" id="PS51782">
    <property type="entry name" value="LYSM"/>
    <property type="match status" value="1"/>
</dbReference>
<dbReference type="GO" id="GO:0046872">
    <property type="term" value="F:metal ion binding"/>
    <property type="evidence" value="ECO:0007669"/>
    <property type="project" value="UniProtKB-KW"/>
</dbReference>
<proteinExistence type="inferred from homology"/>
<dbReference type="SMART" id="SM00257">
    <property type="entry name" value="LysM"/>
    <property type="match status" value="1"/>
</dbReference>
<dbReference type="Pfam" id="PF00149">
    <property type="entry name" value="Metallophos"/>
    <property type="match status" value="1"/>
</dbReference>
<dbReference type="PRINTS" id="PR01607">
    <property type="entry name" value="APYRASEFAMLY"/>
</dbReference>
<reference evidence="10 11" key="1">
    <citation type="submission" date="2020-08" db="EMBL/GenBank/DDBJ databases">
        <title>Genomic Encyclopedia of Type Strains, Phase IV (KMG-V): Genome sequencing to study the core and pangenomes of soil and plant-associated prokaryotes.</title>
        <authorList>
            <person name="Whitman W."/>
        </authorList>
    </citation>
    <scope>NUCLEOTIDE SEQUENCE [LARGE SCALE GENOMIC DNA]</scope>
    <source>
        <strain evidence="10 11">SEMIA 4064</strain>
    </source>
</reference>
<dbReference type="InterPro" id="IPR004843">
    <property type="entry name" value="Calcineurin-like_PHP"/>
</dbReference>
<dbReference type="SUPFAM" id="SSF56300">
    <property type="entry name" value="Metallo-dependent phosphatases"/>
    <property type="match status" value="1"/>
</dbReference>
<dbReference type="AlphaFoldDB" id="A0A7W9D0N3"/>
<dbReference type="SUPFAM" id="SSF54106">
    <property type="entry name" value="LysM domain"/>
    <property type="match status" value="1"/>
</dbReference>
<dbReference type="Pfam" id="PF01476">
    <property type="entry name" value="LysM"/>
    <property type="match status" value="1"/>
</dbReference>
<dbReference type="SUPFAM" id="SSF55816">
    <property type="entry name" value="5'-nucleotidase (syn. UDP-sugar hydrolase), C-terminal domain"/>
    <property type="match status" value="1"/>
</dbReference>
<evidence type="ECO:0000256" key="4">
    <source>
        <dbReference type="ARBA" id="ARBA00022729"/>
    </source>
</evidence>
<dbReference type="InterPro" id="IPR029052">
    <property type="entry name" value="Metallo-depent_PP-like"/>
</dbReference>
<dbReference type="PANTHER" id="PTHR11575">
    <property type="entry name" value="5'-NUCLEOTIDASE-RELATED"/>
    <property type="match status" value="1"/>
</dbReference>
<dbReference type="PANTHER" id="PTHR11575:SF24">
    <property type="entry name" value="5'-NUCLEOTIDASE"/>
    <property type="match status" value="1"/>
</dbReference>
<evidence type="ECO:0000256" key="7">
    <source>
        <dbReference type="RuleBase" id="RU362119"/>
    </source>
</evidence>
<feature type="region of interest" description="Disordered" evidence="8">
    <location>
        <begin position="538"/>
        <end position="722"/>
    </location>
</feature>
<evidence type="ECO:0000256" key="6">
    <source>
        <dbReference type="ARBA" id="ARBA00022801"/>
    </source>
</evidence>
<dbReference type="Proteomes" id="UP000549882">
    <property type="component" value="Unassembled WGS sequence"/>
</dbReference>
<dbReference type="FunFam" id="3.90.780.10:FF:000004">
    <property type="entry name" value="UDP-sugar hydrolase, putative"/>
    <property type="match status" value="1"/>
</dbReference>
<comment type="similarity">
    <text evidence="7">Belongs to the 5'-nucleotidase family.</text>
</comment>
<sequence length="772" mass="79328">MTKPFGMGLLAAAALALSASTAFADYQLNILHFNDFHSRVESINKFDATCSTAEESKNECFGGAARLKTAIDQRRAALAGQNVLLLDAGDNFQGSLFYTTYKGAAEVEFLNAMKLDAMTVGNHEFDDGEGPLAAFLDKAQFPVVTANLVVDEQSKIGDRIKKSIVLDIGGQKIGIVGAVTTETPELSSPGPHIKITDDAAAISAEVDALKAQGVNKIIALTHVGYPRDVAQIARIAGVDVVVGGHSHTLLSNTDPKAAGPYPTMVDNPAGYKVPVVQAASYSKYLGDVVITFDDNGVVKEAKGDPILLDSSIKPDPTIAARVQEMAKPIEELRQKVIGASQAPIEGAREICRVQECSMGNLVADAMLDRTKNQGISIAIQNGGGLRASIGAGDVTMGDVLTVLPFQNTVATFQLTGADVKAALENGLSQIDDGAGRFPQVAGLKYTFDKSKPPGDRIVSITVQEGTEFVPLDPNKTYGVVSNNYMRAGGDGYVVFAKNGKNAYDFGPDLEGVVANYLASHNPYKPYTDGRVTQVGGTAATAQPEAGKPAATQEAAASDQKPVPAPADTGAASSTTAPAASTPATTTPDTSTSQTTAPAATAPTTAAPATTAPATAAPATTTAPAASTPSTTTTPDTSTSQTTAPAATPPTTTTAPATTAPAAAAPATTTTAPAASTPETKAPATTAPATTTTTPTTTAPATTITPETAAPVPQASEPPKTPATHVIAAGDTLWDIAKTYYGDAGAWHKLVAANRNLKPRHLTIGRELKIPAK</sequence>
<keyword evidence="2" id="KW-0964">Secreted</keyword>
<evidence type="ECO:0000313" key="11">
    <source>
        <dbReference type="Proteomes" id="UP000549882"/>
    </source>
</evidence>
<dbReference type="CDD" id="cd07409">
    <property type="entry name" value="MPP_CD73_N"/>
    <property type="match status" value="1"/>
</dbReference>
<dbReference type="CDD" id="cd00118">
    <property type="entry name" value="LysM"/>
    <property type="match status" value="1"/>
</dbReference>
<dbReference type="Pfam" id="PF02872">
    <property type="entry name" value="5_nucleotid_C"/>
    <property type="match status" value="1"/>
</dbReference>
<evidence type="ECO:0000256" key="3">
    <source>
        <dbReference type="ARBA" id="ARBA00022723"/>
    </source>
</evidence>
<dbReference type="Gene3D" id="3.10.350.10">
    <property type="entry name" value="LysM domain"/>
    <property type="match status" value="1"/>
</dbReference>
<comment type="caution">
    <text evidence="10">The sequence shown here is derived from an EMBL/GenBank/DDBJ whole genome shotgun (WGS) entry which is preliminary data.</text>
</comment>
<comment type="subcellular location">
    <subcellularLocation>
        <location evidence="1">Secreted</location>
    </subcellularLocation>
</comment>
<evidence type="ECO:0000256" key="5">
    <source>
        <dbReference type="ARBA" id="ARBA00022741"/>
    </source>
</evidence>
<accession>A0A7W9D0N3</accession>
<feature type="domain" description="LysM" evidence="9">
    <location>
        <begin position="722"/>
        <end position="769"/>
    </location>
</feature>
<dbReference type="GO" id="GO:0005576">
    <property type="term" value="C:extracellular region"/>
    <property type="evidence" value="ECO:0007669"/>
    <property type="project" value="UniProtKB-SubCell"/>
</dbReference>
<dbReference type="GO" id="GO:0009166">
    <property type="term" value="P:nucleotide catabolic process"/>
    <property type="evidence" value="ECO:0007669"/>
    <property type="project" value="InterPro"/>
</dbReference>
<evidence type="ECO:0000256" key="2">
    <source>
        <dbReference type="ARBA" id="ARBA00022525"/>
    </source>
</evidence>
<evidence type="ECO:0000313" key="10">
    <source>
        <dbReference type="EMBL" id="MBB5572961.1"/>
    </source>
</evidence>
<feature type="compositionally biased region" description="Low complexity" evidence="8">
    <location>
        <begin position="565"/>
        <end position="710"/>
    </location>
</feature>
<dbReference type="InterPro" id="IPR006179">
    <property type="entry name" value="5_nucleotidase/apyrase"/>
</dbReference>
<dbReference type="Gene3D" id="3.90.780.10">
    <property type="entry name" value="5'-Nucleotidase, C-terminal domain"/>
    <property type="match status" value="1"/>
</dbReference>
<dbReference type="FunFam" id="3.60.21.10:FF:000020">
    <property type="entry name" value="NT5E isoform 4"/>
    <property type="match status" value="1"/>
</dbReference>
<dbReference type="InterPro" id="IPR036779">
    <property type="entry name" value="LysM_dom_sf"/>
</dbReference>
<keyword evidence="4 7" id="KW-0732">Signal</keyword>
<keyword evidence="3" id="KW-0479">Metal-binding</keyword>
<keyword evidence="6 7" id="KW-0378">Hydrolase</keyword>
<dbReference type="InterPro" id="IPR036907">
    <property type="entry name" value="5'-Nucleotdase_C_sf"/>
</dbReference>
<name>A0A7W9D0N3_9HYPH</name>
<gene>
    <name evidence="10" type="ORF">GGD50_001565</name>
</gene>
<dbReference type="Gene3D" id="3.60.21.10">
    <property type="match status" value="1"/>
</dbReference>
<keyword evidence="11" id="KW-1185">Reference proteome</keyword>
<evidence type="ECO:0000256" key="1">
    <source>
        <dbReference type="ARBA" id="ARBA00004613"/>
    </source>
</evidence>
<dbReference type="InterPro" id="IPR008334">
    <property type="entry name" value="5'-Nucleotdase_C"/>
</dbReference>
<feature type="chain" id="PRO_5031591589" evidence="7">
    <location>
        <begin position="25"/>
        <end position="772"/>
    </location>
</feature>
<feature type="signal peptide" evidence="7">
    <location>
        <begin position="1"/>
        <end position="24"/>
    </location>
</feature>
<dbReference type="GO" id="GO:0000166">
    <property type="term" value="F:nucleotide binding"/>
    <property type="evidence" value="ECO:0007669"/>
    <property type="project" value="UniProtKB-KW"/>
</dbReference>
<keyword evidence="5 7" id="KW-0547">Nucleotide-binding</keyword>
<dbReference type="GO" id="GO:0008253">
    <property type="term" value="F:5'-nucleotidase activity"/>
    <property type="evidence" value="ECO:0007669"/>
    <property type="project" value="UniProtKB-EC"/>
</dbReference>
<protein>
    <submittedName>
        <fullName evidence="10">5'-nucleotidase</fullName>
        <ecNumber evidence="10">3.1.3.5</ecNumber>
    </submittedName>
</protein>
<evidence type="ECO:0000256" key="8">
    <source>
        <dbReference type="SAM" id="MobiDB-lite"/>
    </source>
</evidence>
<dbReference type="EMBL" id="JACHBI010000002">
    <property type="protein sequence ID" value="MBB5572961.1"/>
    <property type="molecule type" value="Genomic_DNA"/>
</dbReference>
<evidence type="ECO:0000259" key="9">
    <source>
        <dbReference type="PROSITE" id="PS51782"/>
    </source>
</evidence>
<dbReference type="EC" id="3.1.3.5" evidence="10"/>
<dbReference type="InterPro" id="IPR018392">
    <property type="entry name" value="LysM"/>
</dbReference>
<organism evidence="10 11">
    <name type="scientific">Rhizobium paranaense</name>
    <dbReference type="NCBI Taxonomy" id="1650438"/>
    <lineage>
        <taxon>Bacteria</taxon>
        <taxon>Pseudomonadati</taxon>
        <taxon>Pseudomonadota</taxon>
        <taxon>Alphaproteobacteria</taxon>
        <taxon>Hyphomicrobiales</taxon>
        <taxon>Rhizobiaceae</taxon>
        <taxon>Rhizobium/Agrobacterium group</taxon>
        <taxon>Rhizobium</taxon>
    </lineage>
</organism>